<organism evidence="1 2">
    <name type="scientific">Mesorhizobium helmanticense</name>
    <dbReference type="NCBI Taxonomy" id="1776423"/>
    <lineage>
        <taxon>Bacteria</taxon>
        <taxon>Pseudomonadati</taxon>
        <taxon>Pseudomonadota</taxon>
        <taxon>Alphaproteobacteria</taxon>
        <taxon>Hyphomicrobiales</taxon>
        <taxon>Phyllobacteriaceae</taxon>
        <taxon>Mesorhizobium</taxon>
    </lineage>
</organism>
<keyword evidence="2" id="KW-1185">Reference proteome</keyword>
<protein>
    <submittedName>
        <fullName evidence="1">Uncharacterized protein</fullName>
    </submittedName>
</protein>
<dbReference type="RefSeq" id="WP_107652247.1">
    <property type="nucleotide sequence ID" value="NZ_PZJX01000052.1"/>
</dbReference>
<evidence type="ECO:0000313" key="2">
    <source>
        <dbReference type="Proteomes" id="UP000240259"/>
    </source>
</evidence>
<sequence length="70" mass="7971">MSLVRDAVELDAPLITPANAKESNTKEYCLTETRSIPISIPWKARRDVRLALPQAERKTHARQKDLDADR</sequence>
<dbReference type="Proteomes" id="UP000240259">
    <property type="component" value="Unassembled WGS sequence"/>
</dbReference>
<dbReference type="AlphaFoldDB" id="A0A2T4INB3"/>
<name>A0A2T4INB3_9HYPH</name>
<evidence type="ECO:0000313" key="1">
    <source>
        <dbReference type="EMBL" id="PTE07132.1"/>
    </source>
</evidence>
<reference evidence="1 2" key="1">
    <citation type="submission" date="2018-03" db="EMBL/GenBank/DDBJ databases">
        <title>Genome sequence of the symbiotic type strain Mesorhizobium helmanticense CSLC115NT isolated from Lotus corniculatus nodules.</title>
        <authorList>
            <person name="Sannazzaro A.I."/>
            <person name="Torres Tejerizo G.A."/>
            <person name="Dip D."/>
            <person name="Caballero M."/>
            <person name="Pistorio M."/>
            <person name="Estrella M.J."/>
        </authorList>
    </citation>
    <scope>NUCLEOTIDE SEQUENCE [LARGE SCALE GENOMIC DNA]</scope>
    <source>
        <strain evidence="1 2">CSLC115N</strain>
    </source>
</reference>
<dbReference type="EMBL" id="PZJX01000052">
    <property type="protein sequence ID" value="PTE07132.1"/>
    <property type="molecule type" value="Genomic_DNA"/>
</dbReference>
<comment type="caution">
    <text evidence="1">The sequence shown here is derived from an EMBL/GenBank/DDBJ whole genome shotgun (WGS) entry which is preliminary data.</text>
</comment>
<accession>A0A2T4INB3</accession>
<gene>
    <name evidence="1" type="ORF">C9427_27850</name>
</gene>
<proteinExistence type="predicted"/>